<dbReference type="EMBL" id="CP144054">
    <property type="protein sequence ID" value="WWD17646.1"/>
    <property type="molecule type" value="Genomic_DNA"/>
</dbReference>
<feature type="region of interest" description="Disordered" evidence="1">
    <location>
        <begin position="51"/>
        <end position="239"/>
    </location>
</feature>
<reference evidence="2" key="2">
    <citation type="submission" date="2024-01" db="EMBL/GenBank/DDBJ databases">
        <title>Comparative genomics of Cryptococcus and Kwoniella reveals pathogenesis evolution and contrasting modes of karyotype evolution via chromosome fusion or intercentromeric recombination.</title>
        <authorList>
            <person name="Coelho M.A."/>
            <person name="David-Palma M."/>
            <person name="Shea T."/>
            <person name="Bowers K."/>
            <person name="McGinley-Smith S."/>
            <person name="Mohammad A.W."/>
            <person name="Gnirke A."/>
            <person name="Yurkov A.M."/>
            <person name="Nowrousian M."/>
            <person name="Sun S."/>
            <person name="Cuomo C.A."/>
            <person name="Heitman J."/>
        </authorList>
    </citation>
    <scope>NUCLEOTIDE SEQUENCE</scope>
    <source>
        <strain evidence="2">CBS 12478</strain>
    </source>
</reference>
<dbReference type="KEGG" id="ksn:43591796"/>
<reference evidence="2" key="1">
    <citation type="submission" date="2017-08" db="EMBL/GenBank/DDBJ databases">
        <authorList>
            <person name="Cuomo C."/>
            <person name="Billmyre B."/>
            <person name="Heitman J."/>
        </authorList>
    </citation>
    <scope>NUCLEOTIDE SEQUENCE</scope>
    <source>
        <strain evidence="2">CBS 12478</strain>
    </source>
</reference>
<name>A0AAJ8LI08_9TREE</name>
<accession>A0AAJ8LI08</accession>
<feature type="compositionally biased region" description="Low complexity" evidence="1">
    <location>
        <begin position="87"/>
        <end position="98"/>
    </location>
</feature>
<evidence type="ECO:0000256" key="1">
    <source>
        <dbReference type="SAM" id="MobiDB-lite"/>
    </source>
</evidence>
<dbReference type="Proteomes" id="UP000322225">
    <property type="component" value="Chromosome 4"/>
</dbReference>
<feature type="compositionally biased region" description="Polar residues" evidence="1">
    <location>
        <begin position="266"/>
        <end position="280"/>
    </location>
</feature>
<dbReference type="RefSeq" id="XP_031858063.2">
    <property type="nucleotide sequence ID" value="XM_032007625.2"/>
</dbReference>
<feature type="compositionally biased region" description="Polar residues" evidence="1">
    <location>
        <begin position="19"/>
        <end position="29"/>
    </location>
</feature>
<sequence>MSDHDMSLTPISPEVEPVASTSIQLSFSSGKGGAWDDRELINAANAAMKEFHTHHPGPGSWLDKATAAKAAGRPLPGGDDYGTAWYSASSASASTSQPQPQPPSKKRKTQKSKPVITSSNIPNPYATTSNTPAQGRATSPTYAPTSPRAAGAGSGVQVGHDEEGFYDANGNGEGYEEEDPNWGQEDEEDEDEDDGWDIEDYTYPQGEQTSTANASGAAAAVGAGSGVGPSLSVQPSSNVSRDDALGYAMTAQYWAGYWMGIAQARGESSAQPTQSQSHSQAAAVEPTTTATTERDINESARGANVFVTKKQHSKINGLRR</sequence>
<evidence type="ECO:0000313" key="2">
    <source>
        <dbReference type="EMBL" id="WWD17646.1"/>
    </source>
</evidence>
<proteinExistence type="predicted"/>
<feature type="compositionally biased region" description="Polar residues" evidence="1">
    <location>
        <begin position="115"/>
        <end position="144"/>
    </location>
</feature>
<feature type="compositionally biased region" description="Low complexity" evidence="1">
    <location>
        <begin position="281"/>
        <end position="291"/>
    </location>
</feature>
<gene>
    <name evidence="2" type="ORF">CI109_102087</name>
</gene>
<feature type="compositionally biased region" description="Acidic residues" evidence="1">
    <location>
        <begin position="174"/>
        <end position="200"/>
    </location>
</feature>
<organism evidence="2 3">
    <name type="scientific">Kwoniella shandongensis</name>
    <dbReference type="NCBI Taxonomy" id="1734106"/>
    <lineage>
        <taxon>Eukaryota</taxon>
        <taxon>Fungi</taxon>
        <taxon>Dikarya</taxon>
        <taxon>Basidiomycota</taxon>
        <taxon>Agaricomycotina</taxon>
        <taxon>Tremellomycetes</taxon>
        <taxon>Tremellales</taxon>
        <taxon>Cryptococcaceae</taxon>
        <taxon>Kwoniella</taxon>
    </lineage>
</organism>
<dbReference type="AlphaFoldDB" id="A0AAJ8LI08"/>
<evidence type="ECO:0000313" key="3">
    <source>
        <dbReference type="Proteomes" id="UP000322225"/>
    </source>
</evidence>
<feature type="region of interest" description="Disordered" evidence="1">
    <location>
        <begin position="265"/>
        <end position="320"/>
    </location>
</feature>
<keyword evidence="3" id="KW-1185">Reference proteome</keyword>
<feature type="region of interest" description="Disordered" evidence="1">
    <location>
        <begin position="1"/>
        <end position="33"/>
    </location>
</feature>
<protein>
    <submittedName>
        <fullName evidence="2">Uncharacterized protein</fullName>
    </submittedName>
</protein>
<feature type="compositionally biased region" description="Basic residues" evidence="1">
    <location>
        <begin position="309"/>
        <end position="320"/>
    </location>
</feature>
<dbReference type="GeneID" id="43591796"/>